<reference evidence="2 3" key="1">
    <citation type="submission" date="2018-03" db="EMBL/GenBank/DDBJ databases">
        <title>Phenotypic and genomic properties of Cyclonatronum proteinivorum gen. nov., sp. nov., a haloalkaliphilic bacteroidete from soda lakes possessing Na+-translocating rhodopsin.</title>
        <authorList>
            <person name="Toshchakov S.V."/>
            <person name="Korzhenkov A."/>
            <person name="Samarov N.I."/>
            <person name="Kublanov I.V."/>
            <person name="Muntyan M.S."/>
            <person name="Sorokin D.Y."/>
        </authorList>
    </citation>
    <scope>NUCLEOTIDE SEQUENCE [LARGE SCALE GENOMIC DNA]</scope>
    <source>
        <strain evidence="2 3">Omega</strain>
    </source>
</reference>
<keyword evidence="1" id="KW-0472">Membrane</keyword>
<dbReference type="EMBL" id="CP027806">
    <property type="protein sequence ID" value="AXJ01370.1"/>
    <property type="molecule type" value="Genomic_DNA"/>
</dbReference>
<evidence type="ECO:0000313" key="3">
    <source>
        <dbReference type="Proteomes" id="UP000254808"/>
    </source>
</evidence>
<dbReference type="KEGG" id="cprv:CYPRO_2121"/>
<feature type="transmembrane region" description="Helical" evidence="1">
    <location>
        <begin position="514"/>
        <end position="531"/>
    </location>
</feature>
<accession>A0A345ULL8</accession>
<evidence type="ECO:0000256" key="1">
    <source>
        <dbReference type="SAM" id="Phobius"/>
    </source>
</evidence>
<organism evidence="2 3">
    <name type="scientific">Cyclonatronum proteinivorum</name>
    <dbReference type="NCBI Taxonomy" id="1457365"/>
    <lineage>
        <taxon>Bacteria</taxon>
        <taxon>Pseudomonadati</taxon>
        <taxon>Balneolota</taxon>
        <taxon>Balneolia</taxon>
        <taxon>Balneolales</taxon>
        <taxon>Cyclonatronaceae</taxon>
        <taxon>Cyclonatronum</taxon>
    </lineage>
</organism>
<keyword evidence="1" id="KW-0812">Transmembrane</keyword>
<sequence>MRNVLITGFHPVRTLFLMAGMLVLLMFFWENSLNAASQNQDSFERLEIEALVLTDGTLQITETRRYQINPFRPFFIADISHGNSSVNDLEVVLNGSVLAAFPEMPEFATNPAAEEPGPGFVLSEGPETTTISVFGRFGETELQLRYRLQNLVQDADGFAFFDHVFAHAAPVNMAEAQQRPNVRRLQTGFTLDFEEAPEEIPFARFLTASAGEPLVLQVLDEDGLRIRLHPMEISPIRPLHLQLLFSKGAVFGLPPEAAASDVTQESLDENYLMWSSRIQDERQRQETAAGKLVFWRPVGWILFFLCLYTFVARRIRKRRAKKEAESLDFNQPLTMADLRNLPVGVMKTLYSATVLQPRNRVLRLTGLALTDLARAGHLRMEISIPSNFLKDRAITSALGTSALRKMLPFEIKQLIENSTILIQPLEANENSTLRPWHKLLSAYINSRCKGKQLPLKELFPTRTGLANLKKSGSSNEERAKELRAGLKKLKAALRESYFEDLTAGLSHFKEDRNAVYIGLIAVLVAVYLMILGSFMGLFLIVFAAPTLLFAVLNRYDYTAEGLRFSRLIRSHINRLMKTNSPDQDTGKAEDLLADFMVLNWPRNYKELHSTPYHPLYQNVNTPKDAGLTALENIYFLNPEADQEADKLVHFTHFILQEVCHRSLMHYPDFVATNPGSLGKFISGFNRQKEGS</sequence>
<keyword evidence="1" id="KW-1133">Transmembrane helix</keyword>
<protein>
    <submittedName>
        <fullName evidence="2">Putative membrane protein (DUF2207)</fullName>
    </submittedName>
</protein>
<feature type="transmembrane region" description="Helical" evidence="1">
    <location>
        <begin position="293"/>
        <end position="312"/>
    </location>
</feature>
<dbReference type="Proteomes" id="UP000254808">
    <property type="component" value="Chromosome"/>
</dbReference>
<proteinExistence type="predicted"/>
<dbReference type="AlphaFoldDB" id="A0A345ULL8"/>
<gene>
    <name evidence="2" type="ORF">CYPRO_2121</name>
</gene>
<feature type="transmembrane region" description="Helical" evidence="1">
    <location>
        <begin position="12"/>
        <end position="29"/>
    </location>
</feature>
<keyword evidence="3" id="KW-1185">Reference proteome</keyword>
<name>A0A345ULL8_9BACT</name>
<evidence type="ECO:0000313" key="2">
    <source>
        <dbReference type="EMBL" id="AXJ01370.1"/>
    </source>
</evidence>